<dbReference type="Proteomes" id="UP000799438">
    <property type="component" value="Unassembled WGS sequence"/>
</dbReference>
<dbReference type="PANTHER" id="PTHR14905">
    <property type="entry name" value="NG37"/>
    <property type="match status" value="1"/>
</dbReference>
<dbReference type="PANTHER" id="PTHR14905:SF11">
    <property type="entry name" value="TINC (EUROFUNG)"/>
    <property type="match status" value="1"/>
</dbReference>
<dbReference type="OrthoDB" id="2506204at2759"/>
<evidence type="ECO:0000313" key="3">
    <source>
        <dbReference type="EMBL" id="KAF2140002.1"/>
    </source>
</evidence>
<dbReference type="InterPro" id="IPR052577">
    <property type="entry name" value="VWA7"/>
</dbReference>
<dbReference type="Pfam" id="PF07217">
    <property type="entry name" value="Het-C"/>
    <property type="match status" value="1"/>
</dbReference>
<sequence>MPALRLSPTSLLLPCLFLLLLWARPTHAFGAGNIASTAAIEGQNWRHGDIEDTLLNLLCTSLHGGKKFKKMDVRRVYFGNWLRDYSQAVDVGALKMVSAEAVRLLLWILGFMTFGYGTGEFEVTKERLGCYRPEEHIDNPKDYADNLDAREYDERLRGPVDEEVELAVDERTGMKNYIANERAGIETSAGLVRRLFGRSIELYRRYNRSGDKKDRYEALRLLGTGCHCLEDFPAHSNFTELALIELGERDVFPHVGRRTKQEIEGVEHPVYPLITGTFGGVDFLHSVMGEFTDKAAQSEVSELEGAISDAQKNREASSKIKELLDKLPSGILGGGESGKADELEQNATAAQMENMDINPKDPEAFVVQMEQLSSQIMPILEFHDGIMKSISIYIDKLPVIPDMIEEFQDNLNIFVFSLIAPFILPVIQQVSAELKTGSSEVIQSSVDQQHVVFNDDHSSNPTHSMLSKDHFSNILNEPAGKVASQVLKWVVPQIVECWDNEDIDADRTIQRIIAGVFHHPAKREYGDDGASKGRQLMFEVVRKWWEDHSEREQDDLREKLSRDGVENGLNHREGVHDSGHGCGKPIAMPKMGSSSGGGAQSGGVSQGGEPFDRVSQLAGEAVGGGALGGLVGGFVNNVGSSLLGGAFGGNTERQESSGYGDDGSYNRSYSEQGRSGDNYGQAEYSRSEYPGGRGHREEYSRQESSGGGNYGESRYESSYQSYESSESR</sequence>
<dbReference type="EMBL" id="ML995491">
    <property type="protein sequence ID" value="KAF2140002.1"/>
    <property type="molecule type" value="Genomic_DNA"/>
</dbReference>
<proteinExistence type="predicted"/>
<keyword evidence="4" id="KW-1185">Reference proteome</keyword>
<dbReference type="GeneID" id="54294657"/>
<feature type="compositionally biased region" description="Gly residues" evidence="1">
    <location>
        <begin position="594"/>
        <end position="606"/>
    </location>
</feature>
<feature type="region of interest" description="Disordered" evidence="1">
    <location>
        <begin position="649"/>
        <end position="728"/>
    </location>
</feature>
<feature type="compositionally biased region" description="Low complexity" evidence="1">
    <location>
        <begin position="716"/>
        <end position="728"/>
    </location>
</feature>
<protein>
    <recommendedName>
        <fullName evidence="5">Het-C-domain-containing protein</fullName>
    </recommendedName>
</protein>
<feature type="compositionally biased region" description="Basic and acidic residues" evidence="1">
    <location>
        <begin position="566"/>
        <end position="579"/>
    </location>
</feature>
<feature type="region of interest" description="Disordered" evidence="1">
    <location>
        <begin position="566"/>
        <end position="611"/>
    </location>
</feature>
<gene>
    <name evidence="3" type="ORF">K452DRAFT_231358</name>
</gene>
<evidence type="ECO:0008006" key="5">
    <source>
        <dbReference type="Google" id="ProtNLM"/>
    </source>
</evidence>
<feature type="chain" id="PRO_5025441242" description="Het-C-domain-containing protein" evidence="2">
    <location>
        <begin position="29"/>
        <end position="728"/>
    </location>
</feature>
<dbReference type="InterPro" id="IPR010816">
    <property type="entry name" value="Het-C"/>
</dbReference>
<keyword evidence="2" id="KW-0732">Signal</keyword>
<name>A0A6A6B777_9PEZI</name>
<accession>A0A6A6B777</accession>
<evidence type="ECO:0000313" key="4">
    <source>
        <dbReference type="Proteomes" id="UP000799438"/>
    </source>
</evidence>
<evidence type="ECO:0000256" key="1">
    <source>
        <dbReference type="SAM" id="MobiDB-lite"/>
    </source>
</evidence>
<feature type="compositionally biased region" description="Polar residues" evidence="1">
    <location>
        <begin position="665"/>
        <end position="675"/>
    </location>
</feature>
<dbReference type="RefSeq" id="XP_033395715.1">
    <property type="nucleotide sequence ID" value="XM_033537161.1"/>
</dbReference>
<evidence type="ECO:0000256" key="2">
    <source>
        <dbReference type="SAM" id="SignalP"/>
    </source>
</evidence>
<dbReference type="AlphaFoldDB" id="A0A6A6B777"/>
<organism evidence="3 4">
    <name type="scientific">Aplosporella prunicola CBS 121167</name>
    <dbReference type="NCBI Taxonomy" id="1176127"/>
    <lineage>
        <taxon>Eukaryota</taxon>
        <taxon>Fungi</taxon>
        <taxon>Dikarya</taxon>
        <taxon>Ascomycota</taxon>
        <taxon>Pezizomycotina</taxon>
        <taxon>Dothideomycetes</taxon>
        <taxon>Dothideomycetes incertae sedis</taxon>
        <taxon>Botryosphaeriales</taxon>
        <taxon>Aplosporellaceae</taxon>
        <taxon>Aplosporella</taxon>
    </lineage>
</organism>
<feature type="signal peptide" evidence="2">
    <location>
        <begin position="1"/>
        <end position="28"/>
    </location>
</feature>
<reference evidence="3" key="1">
    <citation type="journal article" date="2020" name="Stud. Mycol.">
        <title>101 Dothideomycetes genomes: a test case for predicting lifestyles and emergence of pathogens.</title>
        <authorList>
            <person name="Haridas S."/>
            <person name="Albert R."/>
            <person name="Binder M."/>
            <person name="Bloem J."/>
            <person name="Labutti K."/>
            <person name="Salamov A."/>
            <person name="Andreopoulos B."/>
            <person name="Baker S."/>
            <person name="Barry K."/>
            <person name="Bills G."/>
            <person name="Bluhm B."/>
            <person name="Cannon C."/>
            <person name="Castanera R."/>
            <person name="Culley D."/>
            <person name="Daum C."/>
            <person name="Ezra D."/>
            <person name="Gonzalez J."/>
            <person name="Henrissat B."/>
            <person name="Kuo A."/>
            <person name="Liang C."/>
            <person name="Lipzen A."/>
            <person name="Lutzoni F."/>
            <person name="Magnuson J."/>
            <person name="Mondo S."/>
            <person name="Nolan M."/>
            <person name="Ohm R."/>
            <person name="Pangilinan J."/>
            <person name="Park H.-J."/>
            <person name="Ramirez L."/>
            <person name="Alfaro M."/>
            <person name="Sun H."/>
            <person name="Tritt A."/>
            <person name="Yoshinaga Y."/>
            <person name="Zwiers L.-H."/>
            <person name="Turgeon B."/>
            <person name="Goodwin S."/>
            <person name="Spatafora J."/>
            <person name="Crous P."/>
            <person name="Grigoriev I."/>
        </authorList>
    </citation>
    <scope>NUCLEOTIDE SEQUENCE</scope>
    <source>
        <strain evidence="3">CBS 121167</strain>
    </source>
</reference>